<name>A0A6J4M653_9BACT</name>
<feature type="region of interest" description="Disordered" evidence="1">
    <location>
        <begin position="1"/>
        <end position="45"/>
    </location>
</feature>
<sequence length="45" mass="4637">ERGGSAGAPRPGGRRARHARHRSAPVARAPPRRAARRGMAGAGGR</sequence>
<feature type="non-terminal residue" evidence="2">
    <location>
        <position position="1"/>
    </location>
</feature>
<protein>
    <submittedName>
        <fullName evidence="2">Uncharacterized protein</fullName>
    </submittedName>
</protein>
<evidence type="ECO:0000313" key="2">
    <source>
        <dbReference type="EMBL" id="CAA9350972.1"/>
    </source>
</evidence>
<dbReference type="AlphaFoldDB" id="A0A6J4M653"/>
<gene>
    <name evidence="2" type="ORF">AVDCRST_MAG68-3648</name>
</gene>
<proteinExistence type="predicted"/>
<organism evidence="2">
    <name type="scientific">uncultured Gemmatimonadota bacterium</name>
    <dbReference type="NCBI Taxonomy" id="203437"/>
    <lineage>
        <taxon>Bacteria</taxon>
        <taxon>Pseudomonadati</taxon>
        <taxon>Gemmatimonadota</taxon>
        <taxon>environmental samples</taxon>
    </lineage>
</organism>
<accession>A0A6J4M653</accession>
<feature type="non-terminal residue" evidence="2">
    <location>
        <position position="45"/>
    </location>
</feature>
<reference evidence="2" key="1">
    <citation type="submission" date="2020-02" db="EMBL/GenBank/DDBJ databases">
        <authorList>
            <person name="Meier V. D."/>
        </authorList>
    </citation>
    <scope>NUCLEOTIDE SEQUENCE</scope>
    <source>
        <strain evidence="2">AVDCRST_MAG68</strain>
    </source>
</reference>
<feature type="compositionally biased region" description="Basic residues" evidence="1">
    <location>
        <begin position="12"/>
        <end position="23"/>
    </location>
</feature>
<dbReference type="EMBL" id="CADCTW010000171">
    <property type="protein sequence ID" value="CAA9350972.1"/>
    <property type="molecule type" value="Genomic_DNA"/>
</dbReference>
<evidence type="ECO:0000256" key="1">
    <source>
        <dbReference type="SAM" id="MobiDB-lite"/>
    </source>
</evidence>